<evidence type="ECO:0000313" key="3">
    <source>
        <dbReference type="Proteomes" id="UP000094236"/>
    </source>
</evidence>
<evidence type="ECO:0000256" key="1">
    <source>
        <dbReference type="SAM" id="MobiDB-lite"/>
    </source>
</evidence>
<feature type="compositionally biased region" description="Polar residues" evidence="1">
    <location>
        <begin position="241"/>
        <end position="287"/>
    </location>
</feature>
<feature type="compositionally biased region" description="Polar residues" evidence="1">
    <location>
        <begin position="192"/>
        <end position="201"/>
    </location>
</feature>
<accession>A0A1E4TNP1</accession>
<proteinExistence type="predicted"/>
<feature type="compositionally biased region" description="Acidic residues" evidence="1">
    <location>
        <begin position="207"/>
        <end position="227"/>
    </location>
</feature>
<dbReference type="EMBL" id="KV454018">
    <property type="protein sequence ID" value="ODV93386.1"/>
    <property type="molecule type" value="Genomic_DNA"/>
</dbReference>
<dbReference type="OrthoDB" id="3989030at2759"/>
<evidence type="ECO:0000313" key="2">
    <source>
        <dbReference type="EMBL" id="ODV93386.1"/>
    </source>
</evidence>
<protein>
    <submittedName>
        <fullName evidence="2">Uncharacterized protein</fullName>
    </submittedName>
</protein>
<feature type="region of interest" description="Disordered" evidence="1">
    <location>
        <begin position="364"/>
        <end position="384"/>
    </location>
</feature>
<gene>
    <name evidence="2" type="ORF">PACTADRAFT_36007</name>
</gene>
<dbReference type="Proteomes" id="UP000094236">
    <property type="component" value="Unassembled WGS sequence"/>
</dbReference>
<feature type="compositionally biased region" description="Low complexity" evidence="1">
    <location>
        <begin position="470"/>
        <end position="484"/>
    </location>
</feature>
<feature type="region of interest" description="Disordered" evidence="1">
    <location>
        <begin position="405"/>
        <end position="427"/>
    </location>
</feature>
<keyword evidence="3" id="KW-1185">Reference proteome</keyword>
<name>A0A1E4TNP1_PACTA</name>
<feature type="region of interest" description="Disordered" evidence="1">
    <location>
        <begin position="455"/>
        <end position="484"/>
    </location>
</feature>
<dbReference type="STRING" id="669874.A0A1E4TNP1"/>
<organism evidence="2 3">
    <name type="scientific">Pachysolen tannophilus NRRL Y-2460</name>
    <dbReference type="NCBI Taxonomy" id="669874"/>
    <lineage>
        <taxon>Eukaryota</taxon>
        <taxon>Fungi</taxon>
        <taxon>Dikarya</taxon>
        <taxon>Ascomycota</taxon>
        <taxon>Saccharomycotina</taxon>
        <taxon>Pichiomycetes</taxon>
        <taxon>Pachysolenaceae</taxon>
        <taxon>Pachysolen</taxon>
    </lineage>
</organism>
<feature type="region of interest" description="Disordered" evidence="1">
    <location>
        <begin position="187"/>
        <end position="288"/>
    </location>
</feature>
<dbReference type="AlphaFoldDB" id="A0A1E4TNP1"/>
<reference evidence="3" key="1">
    <citation type="submission" date="2016-05" db="EMBL/GenBank/DDBJ databases">
        <title>Comparative genomics of biotechnologically important yeasts.</title>
        <authorList>
            <consortium name="DOE Joint Genome Institute"/>
            <person name="Riley R."/>
            <person name="Haridas S."/>
            <person name="Wolfe K.H."/>
            <person name="Lopes M.R."/>
            <person name="Hittinger C.T."/>
            <person name="Goker M."/>
            <person name="Salamov A."/>
            <person name="Wisecaver J."/>
            <person name="Long T.M."/>
            <person name="Aerts A.L."/>
            <person name="Barry K."/>
            <person name="Choi C."/>
            <person name="Clum A."/>
            <person name="Coughlan A.Y."/>
            <person name="Deshpande S."/>
            <person name="Douglass A.P."/>
            <person name="Hanson S.J."/>
            <person name="Klenk H.-P."/>
            <person name="Labutti K."/>
            <person name="Lapidus A."/>
            <person name="Lindquist E."/>
            <person name="Lipzen A."/>
            <person name="Meier-Kolthoff J.P."/>
            <person name="Ohm R.A."/>
            <person name="Otillar R.P."/>
            <person name="Pangilinan J."/>
            <person name="Peng Y."/>
            <person name="Rokas A."/>
            <person name="Rosa C.A."/>
            <person name="Scheuner C."/>
            <person name="Sibirny A.A."/>
            <person name="Slot J.C."/>
            <person name="Stielow J.B."/>
            <person name="Sun H."/>
            <person name="Kurtzman C.P."/>
            <person name="Blackwell M."/>
            <person name="Grigoriev I.V."/>
            <person name="Jeffries T.W."/>
        </authorList>
    </citation>
    <scope>NUCLEOTIDE SEQUENCE [LARGE SCALE GENOMIC DNA]</scope>
    <source>
        <strain evidence="3">NRRL Y-2460</strain>
    </source>
</reference>
<feature type="region of interest" description="Disordered" evidence="1">
    <location>
        <begin position="15"/>
        <end position="36"/>
    </location>
</feature>
<feature type="compositionally biased region" description="Basic and acidic residues" evidence="1">
    <location>
        <begin position="456"/>
        <end position="469"/>
    </location>
</feature>
<sequence length="529" mass="59289">MNELFKTDSFIGQKLGRKTKQKQNTDKKLGQRPPLPPIEQFKLDNILNYISKQDDSISQLADSIKITNNNFSNDLSFELMNSIKFEQNEIVELKLRKLNKLVNNNNNSITKYNNHDCNNIRNKLDKLNIETDEILALINENSTNLQKITTKLYDFEQLLPVKERLFSPKSPNKQHYPNLYKFVVKSGDHSNTDTGSGSASVEKSENETENEDILIDDEEAENYEDDNNTTSFDDAIEESSDSNIQSEAASTHVQAKEQVQQEPSKSQPNAISNDNSTGASLSLQNLSSKDRSKKLRILDLSKEIEDMQQKSEIDKKFQKQEEILAKEEEDQITKGNDRYILPGAQGKGDPIKLASLDHSSSIRIDSNVNNNNDNEIDNGEQKSIISTSPTERKLKSLLISSSKLGNNNNININNNDGNGSRSSSSSIFGAPTTSTIISGRIRNPTSAILPYFMQNDNRRGKHSNEDDKISLSISENSGGNNINNNSLSFEDVRGILITKSNDDSEIEASNSSNVSNYDYKTVKGLKKFL</sequence>
<feature type="compositionally biased region" description="Low complexity" evidence="1">
    <location>
        <begin position="364"/>
        <end position="373"/>
    </location>
</feature>